<keyword evidence="1 4" id="KW-0349">Heme</keyword>
<organism evidence="7 8">
    <name type="scientific">Oceanipulchritudo coccoides</name>
    <dbReference type="NCBI Taxonomy" id="2706888"/>
    <lineage>
        <taxon>Bacteria</taxon>
        <taxon>Pseudomonadati</taxon>
        <taxon>Verrucomicrobiota</taxon>
        <taxon>Opitutia</taxon>
        <taxon>Puniceicoccales</taxon>
        <taxon>Oceanipulchritudinaceae</taxon>
        <taxon>Oceanipulchritudo</taxon>
    </lineage>
</organism>
<keyword evidence="3 4" id="KW-0408">Iron</keyword>
<dbReference type="GO" id="GO:0009055">
    <property type="term" value="F:electron transfer activity"/>
    <property type="evidence" value="ECO:0007669"/>
    <property type="project" value="InterPro"/>
</dbReference>
<dbReference type="InterPro" id="IPR051395">
    <property type="entry name" value="Cytochrome_c_Peroxidase/MauG"/>
</dbReference>
<dbReference type="Proteomes" id="UP000478417">
    <property type="component" value="Unassembled WGS sequence"/>
</dbReference>
<dbReference type="AlphaFoldDB" id="A0A6B2M503"/>
<dbReference type="EMBL" id="JAAGNX010000003">
    <property type="protein sequence ID" value="NDV62925.1"/>
    <property type="molecule type" value="Genomic_DNA"/>
</dbReference>
<dbReference type="Pfam" id="PF06537">
    <property type="entry name" value="DHOR"/>
    <property type="match status" value="1"/>
</dbReference>
<accession>A0A6B2M503</accession>
<dbReference type="GO" id="GO:0020037">
    <property type="term" value="F:heme binding"/>
    <property type="evidence" value="ECO:0007669"/>
    <property type="project" value="InterPro"/>
</dbReference>
<evidence type="ECO:0000313" key="7">
    <source>
        <dbReference type="EMBL" id="NDV62925.1"/>
    </source>
</evidence>
<dbReference type="Gene3D" id="2.60.120.260">
    <property type="entry name" value="Galactose-binding domain-like"/>
    <property type="match status" value="1"/>
</dbReference>
<feature type="signal peptide" evidence="5">
    <location>
        <begin position="1"/>
        <end position="25"/>
    </location>
</feature>
<feature type="domain" description="Cytochrome c" evidence="6">
    <location>
        <begin position="822"/>
        <end position="954"/>
    </location>
</feature>
<dbReference type="SUPFAM" id="SSF46626">
    <property type="entry name" value="Cytochrome c"/>
    <property type="match status" value="1"/>
</dbReference>
<proteinExistence type="predicted"/>
<dbReference type="InterPro" id="IPR036909">
    <property type="entry name" value="Cyt_c-like_dom_sf"/>
</dbReference>
<evidence type="ECO:0000256" key="4">
    <source>
        <dbReference type="PROSITE-ProRule" id="PRU00433"/>
    </source>
</evidence>
<dbReference type="PROSITE" id="PS51007">
    <property type="entry name" value="CYTC"/>
    <property type="match status" value="2"/>
</dbReference>
<evidence type="ECO:0000256" key="3">
    <source>
        <dbReference type="ARBA" id="ARBA00023004"/>
    </source>
</evidence>
<feature type="chain" id="PRO_5025349161" evidence="5">
    <location>
        <begin position="26"/>
        <end position="954"/>
    </location>
</feature>
<feature type="domain" description="Cytochrome c" evidence="6">
    <location>
        <begin position="583"/>
        <end position="812"/>
    </location>
</feature>
<comment type="caution">
    <text evidence="7">The sequence shown here is derived from an EMBL/GenBank/DDBJ whole genome shotgun (WGS) entry which is preliminary data.</text>
</comment>
<reference evidence="7 8" key="1">
    <citation type="submission" date="2020-02" db="EMBL/GenBank/DDBJ databases">
        <title>Albibacoteraceae fam. nov., the first described family within the subdivision 4 Verrucomicrobia.</title>
        <authorList>
            <person name="Xi F."/>
        </authorList>
    </citation>
    <scope>NUCLEOTIDE SEQUENCE [LARGE SCALE GENOMIC DNA]</scope>
    <source>
        <strain evidence="7 8">CK1056</strain>
    </source>
</reference>
<evidence type="ECO:0000256" key="1">
    <source>
        <dbReference type="ARBA" id="ARBA00022617"/>
    </source>
</evidence>
<sequence length="954" mass="101781">MNRISLSRAAAYLCCLILAPFASTAQLALDIQEGSELSWPTVSGATYQLQWSPNPGGAGPWSDIGVELPGTGATQSYQEFTDGVQRYYQVVETIPETPGFSSVMVNGGFESGTGSVADDWLAGGSQPPVRTDLDSQTDTYSIRSKVLNTSSSANTASFEQKLSTAGSSVTAGETYVLSWQAKQVSSVGSYVQQYDLQWLNSSGGIVSSTGLQPYSGGSGIWSEVSIPGLVAPAGATDAKLFFRFVTGAISGDEGEVFIDEVALSTGGAPIPGETNFIEPTSTAVLKAEWESVLGVQYQPLLSSDLGVADPWSPLNSPITGDGGIQSVTVPFTSSPLFLRVQYPDEVSLAVIPLFSPSTTLEPETTVDTPTALITYVGDRARDRHAREDQFQAYDHYLTWYWEQRTVSIEIIDRVAKGGSDITVNYTTLTPLSAPEFRAFFYGLTTEGQYHFNLLSPLVGPNTYSATVPNKLPENRPLQIGDLMEIEISMFLAAPTNGRKNYYGTAILYVVGEGIVPWQGVGSRLDSIPIPVEGRLGGQTTNHYQYSNEPAEVFKQMAGNVAPVSAQPFMLGRRLHHTDFGDGSHSEPGNPIFTQQVGKLGPKFIAQSCVDCHTNNGRGLPSAVGSPMLTSVVKVGNDAAGSPHPVLGKVIQPQATSGSPETGVSISSYTITNGTYGDGAPYSLREPNYSFTGTAPAYFSVRAPQQLIGLGLLEAVSEETIFALADPDDSDEDGISGRAQIVVDPETGESRLGRFTHKAAKARLGHQIAAALNNDMGVTTSIFPILDGESSGGTPELSDAELDNMARYIAVLGVSARRDLTDPEALAGEVLFNSAGCIDCHTPQLTTSPYHPFAELRNQTIYPYTDLLLHDMGPLLADNMGEGEASGAEWRTAPLWNIGHTAGVSGGESYLHDGRARTLEEAILWHGGEGEDSKEAFRTMTAAERSALVKYLKSL</sequence>
<evidence type="ECO:0000313" key="8">
    <source>
        <dbReference type="Proteomes" id="UP000478417"/>
    </source>
</evidence>
<dbReference type="InterPro" id="IPR010538">
    <property type="entry name" value="DHOR"/>
</dbReference>
<name>A0A6B2M503_9BACT</name>
<dbReference type="PANTHER" id="PTHR30600:SF4">
    <property type="entry name" value="CYTOCHROME C DOMAIN-CONTAINING PROTEIN"/>
    <property type="match status" value="1"/>
</dbReference>
<dbReference type="RefSeq" id="WP_163965729.1">
    <property type="nucleotide sequence ID" value="NZ_JAAGNX010000003.1"/>
</dbReference>
<evidence type="ECO:0000256" key="2">
    <source>
        <dbReference type="ARBA" id="ARBA00022723"/>
    </source>
</evidence>
<keyword evidence="8" id="KW-1185">Reference proteome</keyword>
<dbReference type="Gene3D" id="1.10.760.10">
    <property type="entry name" value="Cytochrome c-like domain"/>
    <property type="match status" value="1"/>
</dbReference>
<keyword evidence="5" id="KW-0732">Signal</keyword>
<dbReference type="GO" id="GO:0004130">
    <property type="term" value="F:cytochrome-c peroxidase activity"/>
    <property type="evidence" value="ECO:0007669"/>
    <property type="project" value="TreeGrafter"/>
</dbReference>
<dbReference type="PANTHER" id="PTHR30600">
    <property type="entry name" value="CYTOCHROME C PEROXIDASE-RELATED"/>
    <property type="match status" value="1"/>
</dbReference>
<protein>
    <submittedName>
        <fullName evidence="7">C-type cytochrome</fullName>
    </submittedName>
</protein>
<evidence type="ECO:0000256" key="5">
    <source>
        <dbReference type="SAM" id="SignalP"/>
    </source>
</evidence>
<evidence type="ECO:0000259" key="6">
    <source>
        <dbReference type="PROSITE" id="PS51007"/>
    </source>
</evidence>
<gene>
    <name evidence="7" type="ORF">G0Q06_10720</name>
</gene>
<dbReference type="InterPro" id="IPR009056">
    <property type="entry name" value="Cyt_c-like_dom"/>
</dbReference>
<keyword evidence="2 4" id="KW-0479">Metal-binding</keyword>
<dbReference type="GO" id="GO:0046872">
    <property type="term" value="F:metal ion binding"/>
    <property type="evidence" value="ECO:0007669"/>
    <property type="project" value="UniProtKB-KW"/>
</dbReference>